<dbReference type="AlphaFoldDB" id="A0A6L9MSW2"/>
<keyword evidence="1" id="KW-0812">Transmembrane</keyword>
<evidence type="ECO:0000256" key="1">
    <source>
        <dbReference type="SAM" id="Phobius"/>
    </source>
</evidence>
<evidence type="ECO:0000313" key="3">
    <source>
        <dbReference type="EMBL" id="NDW21268.1"/>
    </source>
</evidence>
<dbReference type="SMART" id="SM00530">
    <property type="entry name" value="HTH_XRE"/>
    <property type="match status" value="1"/>
</dbReference>
<evidence type="ECO:0000259" key="2">
    <source>
        <dbReference type="PROSITE" id="PS50943"/>
    </source>
</evidence>
<reference evidence="3 4" key="1">
    <citation type="submission" date="2020-01" db="EMBL/GenBank/DDBJ databases">
        <title>Genomes of bacteria type strains.</title>
        <authorList>
            <person name="Chen J."/>
            <person name="Zhu S."/>
            <person name="Yang J."/>
        </authorList>
    </citation>
    <scope>NUCLEOTIDE SEQUENCE [LARGE SCALE GENOMIC DNA]</scope>
    <source>
        <strain evidence="3 4">LMG 22958</strain>
    </source>
</reference>
<keyword evidence="1" id="KW-0472">Membrane</keyword>
<comment type="caution">
    <text evidence="3">The sequence shown here is derived from an EMBL/GenBank/DDBJ whole genome shotgun (WGS) entry which is preliminary data.</text>
</comment>
<dbReference type="Pfam" id="PF01381">
    <property type="entry name" value="HTH_3"/>
    <property type="match status" value="1"/>
</dbReference>
<gene>
    <name evidence="3" type="ORF">GTW09_07035</name>
</gene>
<dbReference type="CDD" id="cd00093">
    <property type="entry name" value="HTH_XRE"/>
    <property type="match status" value="1"/>
</dbReference>
<sequence length="103" mass="11432">MEVRGDIVKEMRIERAWTQAQLAELCDVNLRTIQRVENKGNASLETIMALCVAFDVKRQVLFKVPEIAEVEPARQNPVKAYLFIFICGLVVGGGASTTILALL</sequence>
<accession>A0A6L9MSW2</accession>
<dbReference type="RefSeq" id="WP_163106000.1">
    <property type="nucleotide sequence ID" value="NZ_JAAAWP010000003.1"/>
</dbReference>
<dbReference type="PROSITE" id="PS50943">
    <property type="entry name" value="HTH_CROC1"/>
    <property type="match status" value="1"/>
</dbReference>
<dbReference type="InterPro" id="IPR001387">
    <property type="entry name" value="Cro/C1-type_HTH"/>
</dbReference>
<dbReference type="SUPFAM" id="SSF47413">
    <property type="entry name" value="lambda repressor-like DNA-binding domains"/>
    <property type="match status" value="1"/>
</dbReference>
<dbReference type="Gene3D" id="1.10.260.40">
    <property type="entry name" value="lambda repressor-like DNA-binding domains"/>
    <property type="match status" value="1"/>
</dbReference>
<organism evidence="3 4">
    <name type="scientific">Alteromonas hispanica</name>
    <dbReference type="NCBI Taxonomy" id="315421"/>
    <lineage>
        <taxon>Bacteria</taxon>
        <taxon>Pseudomonadati</taxon>
        <taxon>Pseudomonadota</taxon>
        <taxon>Gammaproteobacteria</taxon>
        <taxon>Alteromonadales</taxon>
        <taxon>Alteromonadaceae</taxon>
        <taxon>Alteromonas/Salinimonas group</taxon>
        <taxon>Alteromonas</taxon>
    </lineage>
</organism>
<dbReference type="GO" id="GO:0003677">
    <property type="term" value="F:DNA binding"/>
    <property type="evidence" value="ECO:0007669"/>
    <property type="project" value="InterPro"/>
</dbReference>
<keyword evidence="1" id="KW-1133">Transmembrane helix</keyword>
<feature type="domain" description="HTH cro/C1-type" evidence="2">
    <location>
        <begin position="8"/>
        <end position="61"/>
    </location>
</feature>
<dbReference type="InterPro" id="IPR010982">
    <property type="entry name" value="Lambda_DNA-bd_dom_sf"/>
</dbReference>
<proteinExistence type="predicted"/>
<evidence type="ECO:0000313" key="4">
    <source>
        <dbReference type="Proteomes" id="UP000478837"/>
    </source>
</evidence>
<dbReference type="Proteomes" id="UP000478837">
    <property type="component" value="Unassembled WGS sequence"/>
</dbReference>
<name>A0A6L9MSW2_9ALTE</name>
<feature type="transmembrane region" description="Helical" evidence="1">
    <location>
        <begin position="80"/>
        <end position="102"/>
    </location>
</feature>
<dbReference type="EMBL" id="JAAAWP010000003">
    <property type="protein sequence ID" value="NDW21268.1"/>
    <property type="molecule type" value="Genomic_DNA"/>
</dbReference>
<protein>
    <submittedName>
        <fullName evidence="3">Helix-turn-helix domain-containing protein</fullName>
    </submittedName>
</protein>
<keyword evidence="4" id="KW-1185">Reference proteome</keyword>